<comment type="caution">
    <text evidence="1">The sequence shown here is derived from an EMBL/GenBank/DDBJ whole genome shotgun (WGS) entry which is preliminary data.</text>
</comment>
<dbReference type="GO" id="GO:0008608">
    <property type="term" value="P:attachment of spindle microtubules to kinetochore"/>
    <property type="evidence" value="ECO:0007669"/>
    <property type="project" value="InterPro"/>
</dbReference>
<dbReference type="PANTHER" id="PTHR28289">
    <property type="entry name" value="DASH COMPLEX SUBUNIT HSK3"/>
    <property type="match status" value="1"/>
</dbReference>
<keyword evidence="2" id="KW-1185">Reference proteome</keyword>
<sequence>MSSNSNPKLRHYAHLASRLRNLTVALQESEVQMDKLSEHLGSMQKIGINCGSQFMAVSRLLDVELGAEDRRMREEAAKKEGGSP</sequence>
<evidence type="ECO:0000313" key="1">
    <source>
        <dbReference type="EMBL" id="KAI9636834.1"/>
    </source>
</evidence>
<name>A0AA38HD33_9TREE</name>
<dbReference type="InterPro" id="IPR042332">
    <property type="entry name" value="Hsk3"/>
</dbReference>
<reference evidence="1" key="1">
    <citation type="journal article" date="2022" name="G3 (Bethesda)">
        <title>High quality genome of the basidiomycete yeast Dioszegia hungarica PDD-24b-2 isolated from cloud water.</title>
        <authorList>
            <person name="Jarrige D."/>
            <person name="Haridas S."/>
            <person name="Bleykasten-Grosshans C."/>
            <person name="Joly M."/>
            <person name="Nadalig T."/>
            <person name="Sancelme M."/>
            <person name="Vuilleumier S."/>
            <person name="Grigoriev I.V."/>
            <person name="Amato P."/>
            <person name="Bringel F."/>
        </authorList>
    </citation>
    <scope>NUCLEOTIDE SEQUENCE</scope>
    <source>
        <strain evidence="1">PDD-24b-2</strain>
    </source>
</reference>
<evidence type="ECO:0008006" key="3">
    <source>
        <dbReference type="Google" id="ProtNLM"/>
    </source>
</evidence>
<dbReference type="EMBL" id="JAKWFO010000005">
    <property type="protein sequence ID" value="KAI9636834.1"/>
    <property type="molecule type" value="Genomic_DNA"/>
</dbReference>
<dbReference type="GO" id="GO:0051010">
    <property type="term" value="F:microtubule plus-end binding"/>
    <property type="evidence" value="ECO:0007669"/>
    <property type="project" value="TreeGrafter"/>
</dbReference>
<accession>A0AA38HD33</accession>
<dbReference type="GO" id="GO:0042729">
    <property type="term" value="C:DASH complex"/>
    <property type="evidence" value="ECO:0007669"/>
    <property type="project" value="TreeGrafter"/>
</dbReference>
<dbReference type="InterPro" id="IPR013183">
    <property type="entry name" value="Hsk3-like"/>
</dbReference>
<dbReference type="Proteomes" id="UP001164286">
    <property type="component" value="Unassembled WGS sequence"/>
</dbReference>
<evidence type="ECO:0000313" key="2">
    <source>
        <dbReference type="Proteomes" id="UP001164286"/>
    </source>
</evidence>
<dbReference type="AlphaFoldDB" id="A0AA38HD33"/>
<protein>
    <recommendedName>
        <fullName evidence="3">DASH complex subunit Hsk3 like-domain-containing protein</fullName>
    </recommendedName>
</protein>
<proteinExistence type="predicted"/>
<dbReference type="RefSeq" id="XP_052946611.1">
    <property type="nucleotide sequence ID" value="XM_053093474.1"/>
</dbReference>
<dbReference type="Pfam" id="PF08227">
    <property type="entry name" value="DASH_Hsk3"/>
    <property type="match status" value="1"/>
</dbReference>
<dbReference type="GeneID" id="77732679"/>
<gene>
    <name evidence="1" type="ORF">MKK02DRAFT_45541</name>
</gene>
<organism evidence="1 2">
    <name type="scientific">Dioszegia hungarica</name>
    <dbReference type="NCBI Taxonomy" id="4972"/>
    <lineage>
        <taxon>Eukaryota</taxon>
        <taxon>Fungi</taxon>
        <taxon>Dikarya</taxon>
        <taxon>Basidiomycota</taxon>
        <taxon>Agaricomycotina</taxon>
        <taxon>Tremellomycetes</taxon>
        <taxon>Tremellales</taxon>
        <taxon>Bulleribasidiaceae</taxon>
        <taxon>Dioszegia</taxon>
    </lineage>
</organism>
<dbReference type="PANTHER" id="PTHR28289:SF1">
    <property type="entry name" value="DASH COMPLEX SUBUNIT HSK3"/>
    <property type="match status" value="1"/>
</dbReference>